<dbReference type="EMBL" id="NBNE01001835">
    <property type="protein sequence ID" value="OWZ12476.1"/>
    <property type="molecule type" value="Genomic_DNA"/>
</dbReference>
<keyword evidence="2" id="KW-1185">Reference proteome</keyword>
<reference evidence="2" key="1">
    <citation type="submission" date="2017-03" db="EMBL/GenBank/DDBJ databases">
        <title>Phytopthora megakarya and P. palmivora, two closely related causual agents of cacao black pod achieved similar genome size and gene model numbers by different mechanisms.</title>
        <authorList>
            <person name="Ali S."/>
            <person name="Shao J."/>
            <person name="Larry D.J."/>
            <person name="Kronmiller B."/>
            <person name="Shen D."/>
            <person name="Strem M.D."/>
            <person name="Melnick R.L."/>
            <person name="Guiltinan M.J."/>
            <person name="Tyler B.M."/>
            <person name="Meinhardt L.W."/>
            <person name="Bailey B.A."/>
        </authorList>
    </citation>
    <scope>NUCLEOTIDE SEQUENCE [LARGE SCALE GENOMIC DNA]</scope>
    <source>
        <strain evidence="2">zdho120</strain>
    </source>
</reference>
<evidence type="ECO:0000313" key="1">
    <source>
        <dbReference type="EMBL" id="OWZ12476.1"/>
    </source>
</evidence>
<evidence type="ECO:0000313" key="2">
    <source>
        <dbReference type="Proteomes" id="UP000198211"/>
    </source>
</evidence>
<dbReference type="AlphaFoldDB" id="A0A225W460"/>
<name>A0A225W460_9STRA</name>
<accession>A0A225W460</accession>
<proteinExistence type="predicted"/>
<dbReference type="Proteomes" id="UP000198211">
    <property type="component" value="Unassembled WGS sequence"/>
</dbReference>
<comment type="caution">
    <text evidence="1">The sequence shown here is derived from an EMBL/GenBank/DDBJ whole genome shotgun (WGS) entry which is preliminary data.</text>
</comment>
<organism evidence="1 2">
    <name type="scientific">Phytophthora megakarya</name>
    <dbReference type="NCBI Taxonomy" id="4795"/>
    <lineage>
        <taxon>Eukaryota</taxon>
        <taxon>Sar</taxon>
        <taxon>Stramenopiles</taxon>
        <taxon>Oomycota</taxon>
        <taxon>Peronosporomycetes</taxon>
        <taxon>Peronosporales</taxon>
        <taxon>Peronosporaceae</taxon>
        <taxon>Phytophthora</taxon>
    </lineage>
</organism>
<gene>
    <name evidence="1" type="ORF">PHMEG_00014353</name>
</gene>
<protein>
    <submittedName>
        <fullName evidence="1">Uncharacterized protein</fullName>
    </submittedName>
</protein>
<sequence>MSRPVTSRYTKRLENLLYGMMDDLIYFPSPSEDDEWELLVEGFAVRGADLPVSTGYPSSNTSNVTSMIFRLRDPGESI</sequence>